<dbReference type="Proteomes" id="UP001305521">
    <property type="component" value="Chromosome"/>
</dbReference>
<dbReference type="InterPro" id="IPR036291">
    <property type="entry name" value="NAD(P)-bd_dom_sf"/>
</dbReference>
<dbReference type="RefSeq" id="WP_318648099.1">
    <property type="nucleotide sequence ID" value="NZ_CP137852.1"/>
</dbReference>
<dbReference type="PANTHER" id="PTHR48079">
    <property type="entry name" value="PROTEIN YEEZ"/>
    <property type="match status" value="1"/>
</dbReference>
<evidence type="ECO:0000313" key="2">
    <source>
        <dbReference type="Proteomes" id="UP001305521"/>
    </source>
</evidence>
<dbReference type="InterPro" id="IPR051783">
    <property type="entry name" value="NAD(P)-dependent_oxidoreduct"/>
</dbReference>
<name>A0ABZ0PF95_9PROT</name>
<reference evidence="1 2" key="1">
    <citation type="submission" date="2023-11" db="EMBL/GenBank/DDBJ databases">
        <title>Arctic aerobic anoxygenic photoheterotroph Sediminicoccus rosea KRV36 adapts its photosynthesis to long days of polar summer.</title>
        <authorList>
            <person name="Tomasch J."/>
            <person name="Kopejtka K."/>
            <person name="Bily T."/>
            <person name="Gardiner A.T."/>
            <person name="Gardian Z."/>
            <person name="Shivaramu S."/>
            <person name="Koblizek M."/>
            <person name="Engelhardt F."/>
            <person name="Kaftan D."/>
        </authorList>
    </citation>
    <scope>NUCLEOTIDE SEQUENCE [LARGE SCALE GENOMIC DNA]</scope>
    <source>
        <strain evidence="1 2">R-30</strain>
    </source>
</reference>
<gene>
    <name evidence="1" type="ORF">R9Z33_18835</name>
</gene>
<dbReference type="Gene3D" id="3.40.50.720">
    <property type="entry name" value="NAD(P)-binding Rossmann-like Domain"/>
    <property type="match status" value="1"/>
</dbReference>
<proteinExistence type="predicted"/>
<evidence type="ECO:0000313" key="1">
    <source>
        <dbReference type="EMBL" id="WPB84142.1"/>
    </source>
</evidence>
<keyword evidence="2" id="KW-1185">Reference proteome</keyword>
<organism evidence="1 2">
    <name type="scientific">Sediminicoccus rosea</name>
    <dbReference type="NCBI Taxonomy" id="1225128"/>
    <lineage>
        <taxon>Bacteria</taxon>
        <taxon>Pseudomonadati</taxon>
        <taxon>Pseudomonadota</taxon>
        <taxon>Alphaproteobacteria</taxon>
        <taxon>Acetobacterales</taxon>
        <taxon>Roseomonadaceae</taxon>
        <taxon>Sediminicoccus</taxon>
    </lineage>
</organism>
<dbReference type="EMBL" id="CP137852">
    <property type="protein sequence ID" value="WPB84142.1"/>
    <property type="molecule type" value="Genomic_DNA"/>
</dbReference>
<accession>A0ABZ0PF95</accession>
<dbReference type="PANTHER" id="PTHR48079:SF6">
    <property type="entry name" value="NAD(P)-BINDING DOMAIN-CONTAINING PROTEIN-RELATED"/>
    <property type="match status" value="1"/>
</dbReference>
<protein>
    <submittedName>
        <fullName evidence="1">SDR family NAD(P)-dependent oxidoreductase</fullName>
    </submittedName>
</protein>
<sequence>MQRNLLIIGKGYTGEAILDLAHRAGWTARITSRQAGGVPGVVAFDDPALLDGVTHLVITAPPGPAGDPVWAAHAAGLRAAPLAWVGYISTTGVYGDRQGGWVEEDTPPAPGQARSQRRLDAENQWRELAPRVAVDLFRTGGIYGPGRSALDDVRAGTARCVVKPGHSFSRIHRDDIARAVMAAAHRPPGPGARVLHLVDDTPGTQADVTLEACRLLGVTPPPPTPFAEAYARMSEMGRSFWDESRLVSSRQTKRALGMDWAYPSYREGLAAIFAAERAEEGAQRPAE</sequence>
<dbReference type="SUPFAM" id="SSF51735">
    <property type="entry name" value="NAD(P)-binding Rossmann-fold domains"/>
    <property type="match status" value="1"/>
</dbReference>